<comment type="caution">
    <text evidence="2">The sequence shown here is derived from an EMBL/GenBank/DDBJ whole genome shotgun (WGS) entry which is preliminary data.</text>
</comment>
<dbReference type="InterPro" id="IPR038764">
    <property type="entry name" value="GNAT_N_AcTrfase_prd"/>
</dbReference>
<evidence type="ECO:0000313" key="3">
    <source>
        <dbReference type="Proteomes" id="UP000320244"/>
    </source>
</evidence>
<proteinExistence type="predicted"/>
<protein>
    <recommendedName>
        <fullName evidence="1">N-acetyltransferase domain-containing protein</fullName>
    </recommendedName>
</protein>
<organism evidence="2 3">
    <name type="scientific">Leekyejoonella antrihumi</name>
    <dbReference type="NCBI Taxonomy" id="1660198"/>
    <lineage>
        <taxon>Bacteria</taxon>
        <taxon>Bacillati</taxon>
        <taxon>Actinomycetota</taxon>
        <taxon>Actinomycetes</taxon>
        <taxon>Micrococcales</taxon>
        <taxon>Dermacoccaceae</taxon>
        <taxon>Leekyejoonella</taxon>
    </lineage>
</organism>
<evidence type="ECO:0000259" key="1">
    <source>
        <dbReference type="PROSITE" id="PS51186"/>
    </source>
</evidence>
<dbReference type="GO" id="GO:0016747">
    <property type="term" value="F:acyltransferase activity, transferring groups other than amino-acyl groups"/>
    <property type="evidence" value="ECO:0007669"/>
    <property type="project" value="InterPro"/>
</dbReference>
<dbReference type="RefSeq" id="WP_146318100.1">
    <property type="nucleotide sequence ID" value="NZ_VCQV01000023.1"/>
</dbReference>
<evidence type="ECO:0000313" key="2">
    <source>
        <dbReference type="EMBL" id="TWP34969.1"/>
    </source>
</evidence>
<dbReference type="OrthoDB" id="9797990at2"/>
<gene>
    <name evidence="2" type="ORF">FGL98_15625</name>
</gene>
<reference evidence="2 3" key="1">
    <citation type="submission" date="2019-05" db="EMBL/GenBank/DDBJ databases">
        <authorList>
            <person name="Lee S.D."/>
        </authorList>
    </citation>
    <scope>NUCLEOTIDE SEQUENCE [LARGE SCALE GENOMIC DNA]</scope>
    <source>
        <strain evidence="2 3">C5-26</strain>
    </source>
</reference>
<dbReference type="PANTHER" id="PTHR41700">
    <property type="entry name" value="GCN5-RELATED N-ACETYLTRANSFERASE"/>
    <property type="match status" value="1"/>
</dbReference>
<keyword evidence="3" id="KW-1185">Reference proteome</keyword>
<dbReference type="AlphaFoldDB" id="A0A563DXW7"/>
<dbReference type="SUPFAM" id="SSF55729">
    <property type="entry name" value="Acyl-CoA N-acyltransferases (Nat)"/>
    <property type="match status" value="1"/>
</dbReference>
<dbReference type="EMBL" id="VCQV01000023">
    <property type="protein sequence ID" value="TWP34969.1"/>
    <property type="molecule type" value="Genomic_DNA"/>
</dbReference>
<sequence>MPVPSAALDVADRDARARARAAGVEIRKLTPDEAPDACSLLADVWDSDPRHGPMEASLLIALLHCDNYVSGAFDHGRMVGVCVGFFAAPIGTGMHSHIAGVIRQYAGRGVGTALKLHQRAWALHRGVTSISWTYDPLVARNAFFNLHLLGARVTQYVPDFYGEMSDGINDGQATDRLVVHWAIVSSTLNTAASVPLDAREFVVLEMDQAREPVLASGPPPDGFTRCRVAIPDDIALFRTRDRGVAARWRLAAREALVALLADRWVVTDFDRSGYYRLERN</sequence>
<dbReference type="Pfam" id="PF00583">
    <property type="entry name" value="Acetyltransf_1"/>
    <property type="match status" value="1"/>
</dbReference>
<accession>A0A563DXW7</accession>
<name>A0A563DXW7_9MICO</name>
<dbReference type="Proteomes" id="UP000320244">
    <property type="component" value="Unassembled WGS sequence"/>
</dbReference>
<dbReference type="PROSITE" id="PS51186">
    <property type="entry name" value="GNAT"/>
    <property type="match status" value="1"/>
</dbReference>
<dbReference type="Gene3D" id="3.40.630.30">
    <property type="match status" value="1"/>
</dbReference>
<reference evidence="2 3" key="2">
    <citation type="submission" date="2019-08" db="EMBL/GenBank/DDBJ databases">
        <title>Jejuicoccus antrihumi gen. nov., sp. nov., a new member of the family Dermacoccaceae isolated from a cave.</title>
        <authorList>
            <person name="Schumann P."/>
            <person name="Kim I.S."/>
        </authorList>
    </citation>
    <scope>NUCLEOTIDE SEQUENCE [LARGE SCALE GENOMIC DNA]</scope>
    <source>
        <strain evidence="2 3">C5-26</strain>
    </source>
</reference>
<dbReference type="PANTHER" id="PTHR41700:SF1">
    <property type="entry name" value="N-ACETYLTRANSFERASE DOMAIN-CONTAINING PROTEIN"/>
    <property type="match status" value="1"/>
</dbReference>
<dbReference type="InterPro" id="IPR000182">
    <property type="entry name" value="GNAT_dom"/>
</dbReference>
<feature type="domain" description="N-acetyltransferase" evidence="1">
    <location>
        <begin position="24"/>
        <end position="169"/>
    </location>
</feature>
<dbReference type="InterPro" id="IPR016181">
    <property type="entry name" value="Acyl_CoA_acyltransferase"/>
</dbReference>